<dbReference type="Gene3D" id="3.30.750.24">
    <property type="entry name" value="STAS domain"/>
    <property type="match status" value="1"/>
</dbReference>
<dbReference type="PANTHER" id="PTHR33495:SF2">
    <property type="entry name" value="ANTI-SIGMA FACTOR ANTAGONIST TM_1081-RELATED"/>
    <property type="match status" value="1"/>
</dbReference>
<dbReference type="CDD" id="cd07043">
    <property type="entry name" value="STAS_anti-anti-sigma_factors"/>
    <property type="match status" value="1"/>
</dbReference>
<dbReference type="PROSITE" id="PS50801">
    <property type="entry name" value="STAS"/>
    <property type="match status" value="1"/>
</dbReference>
<evidence type="ECO:0000256" key="1">
    <source>
        <dbReference type="ARBA" id="ARBA00009013"/>
    </source>
</evidence>
<feature type="region of interest" description="Disordered" evidence="3">
    <location>
        <begin position="117"/>
        <end position="165"/>
    </location>
</feature>
<dbReference type="InterPro" id="IPR036513">
    <property type="entry name" value="STAS_dom_sf"/>
</dbReference>
<feature type="compositionally biased region" description="Basic and acidic residues" evidence="3">
    <location>
        <begin position="144"/>
        <end position="154"/>
    </location>
</feature>
<proteinExistence type="inferred from homology"/>
<comment type="caution">
    <text evidence="5">The sequence shown here is derived from an EMBL/GenBank/DDBJ whole genome shotgun (WGS) entry which is preliminary data.</text>
</comment>
<feature type="compositionally biased region" description="Gly residues" evidence="3">
    <location>
        <begin position="155"/>
        <end position="165"/>
    </location>
</feature>
<feature type="domain" description="STAS" evidence="4">
    <location>
        <begin position="5"/>
        <end position="116"/>
    </location>
</feature>
<protein>
    <recommendedName>
        <fullName evidence="2">Anti-sigma factor antagonist</fullName>
    </recommendedName>
</protein>
<name>A0ABS6Z3D3_9ACTN</name>
<evidence type="ECO:0000256" key="2">
    <source>
        <dbReference type="RuleBase" id="RU003749"/>
    </source>
</evidence>
<evidence type="ECO:0000313" key="5">
    <source>
        <dbReference type="EMBL" id="MBW5482222.1"/>
    </source>
</evidence>
<dbReference type="PANTHER" id="PTHR33495">
    <property type="entry name" value="ANTI-SIGMA FACTOR ANTAGONIST TM_1081-RELATED-RELATED"/>
    <property type="match status" value="1"/>
</dbReference>
<gene>
    <name evidence="5" type="ORF">GPJ59_10085</name>
</gene>
<evidence type="ECO:0000259" key="4">
    <source>
        <dbReference type="PROSITE" id="PS50801"/>
    </source>
</evidence>
<dbReference type="NCBIfam" id="TIGR00377">
    <property type="entry name" value="ant_ant_sig"/>
    <property type="match status" value="1"/>
</dbReference>
<accession>A0ABS6Z3D3</accession>
<dbReference type="RefSeq" id="WP_219666142.1">
    <property type="nucleotide sequence ID" value="NZ_WTFF01000049.1"/>
</dbReference>
<keyword evidence="6" id="KW-1185">Reference proteome</keyword>
<evidence type="ECO:0000313" key="6">
    <source>
        <dbReference type="Proteomes" id="UP000812013"/>
    </source>
</evidence>
<dbReference type="InterPro" id="IPR058548">
    <property type="entry name" value="MlaB-like_STAS"/>
</dbReference>
<dbReference type="InterPro" id="IPR003658">
    <property type="entry name" value="Anti-sigma_ant"/>
</dbReference>
<evidence type="ECO:0000256" key="3">
    <source>
        <dbReference type="SAM" id="MobiDB-lite"/>
    </source>
</evidence>
<organism evidence="5 6">
    <name type="scientific">Streptomyces bambusae</name>
    <dbReference type="NCBI Taxonomy" id="1550616"/>
    <lineage>
        <taxon>Bacteria</taxon>
        <taxon>Bacillati</taxon>
        <taxon>Actinomycetota</taxon>
        <taxon>Actinomycetes</taxon>
        <taxon>Kitasatosporales</taxon>
        <taxon>Streptomycetaceae</taxon>
        <taxon>Streptomyces</taxon>
    </lineage>
</organism>
<dbReference type="InterPro" id="IPR002645">
    <property type="entry name" value="STAS_dom"/>
</dbReference>
<sequence length="165" mass="16236">MARRFSVESTARDGTTVLALAGELDHDTAGPLREALAAALGRADRGSRLLVDCAALRFCDSTGLNVLLHARLTAEESGGRLELAGLRQPVARMFRITGADGVFRVHADLGEALAAAASADGGGPDGGSGPGGGSGPHDGGGSHGGREGGGRDGGGRQAQGGGGTP</sequence>
<dbReference type="Proteomes" id="UP000812013">
    <property type="component" value="Unassembled WGS sequence"/>
</dbReference>
<feature type="compositionally biased region" description="Gly residues" evidence="3">
    <location>
        <begin position="120"/>
        <end position="143"/>
    </location>
</feature>
<dbReference type="EMBL" id="WTFF01000049">
    <property type="protein sequence ID" value="MBW5482222.1"/>
    <property type="molecule type" value="Genomic_DNA"/>
</dbReference>
<dbReference type="Pfam" id="PF13466">
    <property type="entry name" value="STAS_2"/>
    <property type="match status" value="1"/>
</dbReference>
<dbReference type="SUPFAM" id="SSF52091">
    <property type="entry name" value="SpoIIaa-like"/>
    <property type="match status" value="1"/>
</dbReference>
<comment type="similarity">
    <text evidence="1 2">Belongs to the anti-sigma-factor antagonist family.</text>
</comment>
<reference evidence="5 6" key="1">
    <citation type="submission" date="2019-12" db="EMBL/GenBank/DDBJ databases">
        <title>Genome sequence of Streptomyces bambusae.</title>
        <authorList>
            <person name="Bansal K."/>
            <person name="Choksket S."/>
            <person name="Korpole S."/>
            <person name="Patil P.B."/>
        </authorList>
    </citation>
    <scope>NUCLEOTIDE SEQUENCE [LARGE SCALE GENOMIC DNA]</scope>
    <source>
        <strain evidence="5 6">SK60</strain>
    </source>
</reference>